<reference evidence="2" key="1">
    <citation type="submission" date="2021-03" db="EMBL/GenBank/DDBJ databases">
        <authorList>
            <person name="Li Z."/>
            <person name="Yang C."/>
        </authorList>
    </citation>
    <scope>NUCLEOTIDE SEQUENCE</scope>
    <source>
        <strain evidence="2">Dzin_1.0</strain>
        <tissue evidence="2">Leaf</tissue>
    </source>
</reference>
<dbReference type="AlphaFoldDB" id="A0A9D5CMC9"/>
<name>A0A9D5CMC9_9LILI</name>
<dbReference type="EMBL" id="JAGGNH010000004">
    <property type="protein sequence ID" value="KAJ0975444.1"/>
    <property type="molecule type" value="Genomic_DNA"/>
</dbReference>
<evidence type="ECO:0000313" key="2">
    <source>
        <dbReference type="EMBL" id="KAJ0975444.1"/>
    </source>
</evidence>
<evidence type="ECO:0000256" key="1">
    <source>
        <dbReference type="SAM" id="MobiDB-lite"/>
    </source>
</evidence>
<feature type="region of interest" description="Disordered" evidence="1">
    <location>
        <begin position="65"/>
        <end position="84"/>
    </location>
</feature>
<sequence>MDLKLERFHCCSCPSTLLPAPYPCRAFDHRTGATVARLRLGHVPPHRPPSADEWWCLTRRSIEDEANRRSHGRIRSSLNNAGPR</sequence>
<dbReference type="Proteomes" id="UP001085076">
    <property type="component" value="Miscellaneous, Linkage group lg04"/>
</dbReference>
<reference evidence="2" key="2">
    <citation type="journal article" date="2022" name="Hortic Res">
        <title>The genome of Dioscorea zingiberensis sheds light on the biosynthesis, origin and evolution of the medicinally important diosgenin saponins.</title>
        <authorList>
            <person name="Li Y."/>
            <person name="Tan C."/>
            <person name="Li Z."/>
            <person name="Guo J."/>
            <person name="Li S."/>
            <person name="Chen X."/>
            <person name="Wang C."/>
            <person name="Dai X."/>
            <person name="Yang H."/>
            <person name="Song W."/>
            <person name="Hou L."/>
            <person name="Xu J."/>
            <person name="Tong Z."/>
            <person name="Xu A."/>
            <person name="Yuan X."/>
            <person name="Wang W."/>
            <person name="Yang Q."/>
            <person name="Chen L."/>
            <person name="Sun Z."/>
            <person name="Wang K."/>
            <person name="Pan B."/>
            <person name="Chen J."/>
            <person name="Bao Y."/>
            <person name="Liu F."/>
            <person name="Qi X."/>
            <person name="Gang D.R."/>
            <person name="Wen J."/>
            <person name="Li J."/>
        </authorList>
    </citation>
    <scope>NUCLEOTIDE SEQUENCE</scope>
    <source>
        <strain evidence="2">Dzin_1.0</strain>
    </source>
</reference>
<organism evidence="2 3">
    <name type="scientific">Dioscorea zingiberensis</name>
    <dbReference type="NCBI Taxonomy" id="325984"/>
    <lineage>
        <taxon>Eukaryota</taxon>
        <taxon>Viridiplantae</taxon>
        <taxon>Streptophyta</taxon>
        <taxon>Embryophyta</taxon>
        <taxon>Tracheophyta</taxon>
        <taxon>Spermatophyta</taxon>
        <taxon>Magnoliopsida</taxon>
        <taxon>Liliopsida</taxon>
        <taxon>Dioscoreales</taxon>
        <taxon>Dioscoreaceae</taxon>
        <taxon>Dioscorea</taxon>
    </lineage>
</organism>
<evidence type="ECO:0000313" key="3">
    <source>
        <dbReference type="Proteomes" id="UP001085076"/>
    </source>
</evidence>
<proteinExistence type="predicted"/>
<protein>
    <submittedName>
        <fullName evidence="2">Uncharacterized protein</fullName>
    </submittedName>
</protein>
<keyword evidence="3" id="KW-1185">Reference proteome</keyword>
<accession>A0A9D5CMC9</accession>
<comment type="caution">
    <text evidence="2">The sequence shown here is derived from an EMBL/GenBank/DDBJ whole genome shotgun (WGS) entry which is preliminary data.</text>
</comment>
<gene>
    <name evidence="2" type="ORF">J5N97_017409</name>
</gene>